<gene>
    <name evidence="1" type="ORF">FHR92_003062</name>
</gene>
<sequence>MVDEKQCVSCREVKPTTEFHLKKSDCKQCSNFKRKERLLKLALKPKEFVVEKQCARCNRIKLREEFLTDKYTKDGLRNSCHDCEKLLQLKYDLAVKARREANPGLYQVAEKKCSCCKEVKERSEFSKHSYSLDGLQTYCKVCRGELGKKRREKLKEQFLERVITEKRCNNCRETKNVTEFTKSLSSKDGFSNTCRMCMSIQYRIRKREKQIKERIEAIGYVEIEKVIPKDIDLNQIKICTKCKMEKTLHEFNYSYTVKKFRSQCKQCGKETRHNYTVNNEIKRLQRLKQRRDL</sequence>
<name>A0A7W3XSC3_9BACL</name>
<dbReference type="EMBL" id="JACJIP010000020">
    <property type="protein sequence ID" value="MBA9086582.1"/>
    <property type="molecule type" value="Genomic_DNA"/>
</dbReference>
<dbReference type="AlphaFoldDB" id="A0A7W3XSC3"/>
<evidence type="ECO:0008006" key="3">
    <source>
        <dbReference type="Google" id="ProtNLM"/>
    </source>
</evidence>
<evidence type="ECO:0000313" key="1">
    <source>
        <dbReference type="EMBL" id="MBA9086582.1"/>
    </source>
</evidence>
<reference evidence="1 2" key="1">
    <citation type="submission" date="2020-08" db="EMBL/GenBank/DDBJ databases">
        <title>Genomic Encyclopedia of Type Strains, Phase III (KMG-III): the genomes of soil and plant-associated and newly described type strains.</title>
        <authorList>
            <person name="Whitman W."/>
        </authorList>
    </citation>
    <scope>NUCLEOTIDE SEQUENCE [LARGE SCALE GENOMIC DNA]</scope>
    <source>
        <strain evidence="1 2">CECT 8693</strain>
    </source>
</reference>
<comment type="caution">
    <text evidence="1">The sequence shown here is derived from an EMBL/GenBank/DDBJ whole genome shotgun (WGS) entry which is preliminary data.</text>
</comment>
<dbReference type="RefSeq" id="WP_182536838.1">
    <property type="nucleotide sequence ID" value="NZ_JACJIP010000020.1"/>
</dbReference>
<dbReference type="Proteomes" id="UP000567067">
    <property type="component" value="Unassembled WGS sequence"/>
</dbReference>
<proteinExistence type="predicted"/>
<accession>A0A7W3XSC3</accession>
<evidence type="ECO:0000313" key="2">
    <source>
        <dbReference type="Proteomes" id="UP000567067"/>
    </source>
</evidence>
<keyword evidence="2" id="KW-1185">Reference proteome</keyword>
<organism evidence="1 2">
    <name type="scientific">Fontibacillus solani</name>
    <dbReference type="NCBI Taxonomy" id="1572857"/>
    <lineage>
        <taxon>Bacteria</taxon>
        <taxon>Bacillati</taxon>
        <taxon>Bacillota</taxon>
        <taxon>Bacilli</taxon>
        <taxon>Bacillales</taxon>
        <taxon>Paenibacillaceae</taxon>
        <taxon>Fontibacillus</taxon>
    </lineage>
</organism>
<protein>
    <recommendedName>
        <fullName evidence="3">Stc1 domain-containing protein</fullName>
    </recommendedName>
</protein>